<feature type="transmembrane region" description="Helical" evidence="1">
    <location>
        <begin position="43"/>
        <end position="64"/>
    </location>
</feature>
<gene>
    <name evidence="2" type="ORF">SAMN05421686_1186</name>
</gene>
<dbReference type="OrthoDB" id="6105601at2"/>
<reference evidence="3" key="1">
    <citation type="submission" date="2017-01" db="EMBL/GenBank/DDBJ databases">
        <authorList>
            <person name="Varghese N."/>
            <person name="Submissions S."/>
        </authorList>
    </citation>
    <scope>NUCLEOTIDE SEQUENCE [LARGE SCALE GENOMIC DNA]</scope>
    <source>
        <strain evidence="3">DSM 24913</strain>
    </source>
</reference>
<dbReference type="AlphaFoldDB" id="A0A1N7QB98"/>
<dbReference type="EMBL" id="FTOH01000018">
    <property type="protein sequence ID" value="SIT20135.1"/>
    <property type="molecule type" value="Genomic_DNA"/>
</dbReference>
<keyword evidence="1" id="KW-0812">Transmembrane</keyword>
<dbReference type="Proteomes" id="UP000185639">
    <property type="component" value="Unassembled WGS sequence"/>
</dbReference>
<evidence type="ECO:0000313" key="3">
    <source>
        <dbReference type="Proteomes" id="UP000185639"/>
    </source>
</evidence>
<evidence type="ECO:0000256" key="1">
    <source>
        <dbReference type="SAM" id="Phobius"/>
    </source>
</evidence>
<dbReference type="RefSeq" id="WP_084189127.1">
    <property type="nucleotide sequence ID" value="NZ_FTOH01000018.1"/>
</dbReference>
<sequence>MNEHISFDETPFSADTAALDAALDTHDSYDAEKPRVSPLRRGIALSIAGGIVMQLAACGTILYPERKGQVDGQLDVGVVALDAIGLLFFLIPGVIAFAVDFSNGTIYLPGGGVADASPEEIKIEGELTDAKIEQAIKEHSGLNVSMKDDKMVKRKATTSSSLNYQVRYL</sequence>
<protein>
    <submittedName>
        <fullName evidence="2">Uncharacterized protein</fullName>
    </submittedName>
</protein>
<keyword evidence="1" id="KW-1133">Transmembrane helix</keyword>
<organism evidence="2 3">
    <name type="scientific">Thalassolituus maritimus</name>
    <dbReference type="NCBI Taxonomy" id="484498"/>
    <lineage>
        <taxon>Bacteria</taxon>
        <taxon>Pseudomonadati</taxon>
        <taxon>Pseudomonadota</taxon>
        <taxon>Gammaproteobacteria</taxon>
        <taxon>Oceanospirillales</taxon>
        <taxon>Oceanospirillaceae</taxon>
        <taxon>Thalassolituus</taxon>
    </lineage>
</organism>
<proteinExistence type="predicted"/>
<keyword evidence="3" id="KW-1185">Reference proteome</keyword>
<name>A0A1N7QB98_9GAMM</name>
<evidence type="ECO:0000313" key="2">
    <source>
        <dbReference type="EMBL" id="SIT20135.1"/>
    </source>
</evidence>
<feature type="transmembrane region" description="Helical" evidence="1">
    <location>
        <begin position="76"/>
        <end position="99"/>
    </location>
</feature>
<keyword evidence="1" id="KW-0472">Membrane</keyword>
<accession>A0A1N7QB98</accession>
<dbReference type="STRING" id="484498.SAMN05421686_1186"/>